<reference evidence="3 4" key="1">
    <citation type="journal article" date="2017" name="Elife">
        <title>Extensive horizontal gene transfer in cheese-associated bacteria.</title>
        <authorList>
            <person name="Bonham K.S."/>
            <person name="Wolfe B.E."/>
            <person name="Dutton R.J."/>
        </authorList>
    </citation>
    <scope>NUCLEOTIDE SEQUENCE [LARGE SCALE GENOMIC DNA]</scope>
    <source>
        <strain evidence="3 4">900_6</strain>
    </source>
</reference>
<proteinExistence type="predicted"/>
<dbReference type="Gene3D" id="1.10.10.60">
    <property type="entry name" value="Homeodomain-like"/>
    <property type="match status" value="1"/>
</dbReference>
<dbReference type="Pfam" id="PF00665">
    <property type="entry name" value="rve"/>
    <property type="match status" value="1"/>
</dbReference>
<evidence type="ECO:0000256" key="1">
    <source>
        <dbReference type="ARBA" id="ARBA00002286"/>
    </source>
</evidence>
<dbReference type="InterPro" id="IPR050900">
    <property type="entry name" value="Transposase_IS3/IS150/IS904"/>
</dbReference>
<dbReference type="InterPro" id="IPR012337">
    <property type="entry name" value="RNaseH-like_sf"/>
</dbReference>
<dbReference type="PANTHER" id="PTHR46889">
    <property type="entry name" value="TRANSPOSASE INSF FOR INSERTION SEQUENCE IS3B-RELATED"/>
    <property type="match status" value="1"/>
</dbReference>
<dbReference type="GO" id="GO:0004803">
    <property type="term" value="F:transposase activity"/>
    <property type="evidence" value="ECO:0007669"/>
    <property type="project" value="InterPro"/>
</dbReference>
<dbReference type="GO" id="GO:0003677">
    <property type="term" value="F:DNA binding"/>
    <property type="evidence" value="ECO:0007669"/>
    <property type="project" value="InterPro"/>
</dbReference>
<dbReference type="SUPFAM" id="SSF53098">
    <property type="entry name" value="Ribonuclease H-like"/>
    <property type="match status" value="1"/>
</dbReference>
<evidence type="ECO:0000313" key="3">
    <source>
        <dbReference type="EMBL" id="PCC49430.1"/>
    </source>
</evidence>
<dbReference type="AlphaFoldDB" id="A0A2A3ZCR5"/>
<sequence>MSDQKRQRRSYTPEYRIEAANLVISTGRSIAAVAKELGIGEQTLGTWVKAEKDRLRGEGESTGPLGEDERSELSRLRRENFELKEDNEFLGKAAGLLRVEASKQEKFELMHAEKANYSIRRMARLLGVTKSGFYAWMKRRAQGPSKRTRMQRDLDAQVRRVHTASDAVYGAPRVKAGLEREDVCVDEKTVARSMRRQGLEGISPRRFRPVTTLPGVETYHIPDLVKRVWDQGELDAVWISDITYLRTWEGFVYLCVIRDGCSRRVLGWAMDARQDGDLVERALRMAHTLRSMTPHDVIFHADRGAQYTSAQLHQASSQLGLKQSVGRTGVCWDNAMSESFWSSLKTEFFDRRVWQTRAEAMREVARWIEVVYNRRRLHSALGMVTPVEFEGKFQAGREAGRMEKEASTQAA</sequence>
<dbReference type="InterPro" id="IPR025948">
    <property type="entry name" value="HTH-like_dom"/>
</dbReference>
<dbReference type="Pfam" id="PF13276">
    <property type="entry name" value="HTH_21"/>
    <property type="match status" value="1"/>
</dbReference>
<evidence type="ECO:0000313" key="4">
    <source>
        <dbReference type="Proteomes" id="UP000217720"/>
    </source>
</evidence>
<dbReference type="EMBL" id="NRGO01000015">
    <property type="protein sequence ID" value="PCC49430.1"/>
    <property type="molecule type" value="Genomic_DNA"/>
</dbReference>
<dbReference type="GO" id="GO:0006313">
    <property type="term" value="P:DNA transposition"/>
    <property type="evidence" value="ECO:0007669"/>
    <property type="project" value="InterPro"/>
</dbReference>
<dbReference type="InterPro" id="IPR001584">
    <property type="entry name" value="Integrase_cat-core"/>
</dbReference>
<protein>
    <submittedName>
        <fullName evidence="3">IS3 family transposase</fullName>
    </submittedName>
</protein>
<dbReference type="Proteomes" id="UP000217720">
    <property type="component" value="Unassembled WGS sequence"/>
</dbReference>
<dbReference type="Gene3D" id="3.30.420.10">
    <property type="entry name" value="Ribonuclease H-like superfamily/Ribonuclease H"/>
    <property type="match status" value="1"/>
</dbReference>
<name>A0A2A3ZCR5_BREAU</name>
<organism evidence="3 4">
    <name type="scientific">Brevibacterium aurantiacum</name>
    <dbReference type="NCBI Taxonomy" id="273384"/>
    <lineage>
        <taxon>Bacteria</taxon>
        <taxon>Bacillati</taxon>
        <taxon>Actinomycetota</taxon>
        <taxon>Actinomycetes</taxon>
        <taxon>Micrococcales</taxon>
        <taxon>Brevibacteriaceae</taxon>
        <taxon>Brevibacterium</taxon>
    </lineage>
</organism>
<feature type="domain" description="Integrase catalytic" evidence="2">
    <location>
        <begin position="218"/>
        <end position="394"/>
    </location>
</feature>
<dbReference type="PANTHER" id="PTHR46889:SF4">
    <property type="entry name" value="TRANSPOSASE INSO FOR INSERTION SEQUENCE ELEMENT IS911B-RELATED"/>
    <property type="match status" value="1"/>
</dbReference>
<accession>A0A2A3ZCR5</accession>
<evidence type="ECO:0000259" key="2">
    <source>
        <dbReference type="PROSITE" id="PS50994"/>
    </source>
</evidence>
<dbReference type="NCBIfam" id="NF033516">
    <property type="entry name" value="transpos_IS3"/>
    <property type="match status" value="1"/>
</dbReference>
<dbReference type="Pfam" id="PF13333">
    <property type="entry name" value="rve_2"/>
    <property type="match status" value="1"/>
</dbReference>
<dbReference type="InterPro" id="IPR048020">
    <property type="entry name" value="Transpos_IS3"/>
</dbReference>
<dbReference type="SUPFAM" id="SSF46689">
    <property type="entry name" value="Homeodomain-like"/>
    <property type="match status" value="1"/>
</dbReference>
<dbReference type="InterPro" id="IPR002514">
    <property type="entry name" value="Transposase_8"/>
</dbReference>
<dbReference type="InterPro" id="IPR036397">
    <property type="entry name" value="RNaseH_sf"/>
</dbReference>
<dbReference type="InterPro" id="IPR009057">
    <property type="entry name" value="Homeodomain-like_sf"/>
</dbReference>
<dbReference type="PROSITE" id="PS50994">
    <property type="entry name" value="INTEGRASE"/>
    <property type="match status" value="1"/>
</dbReference>
<dbReference type="GO" id="GO:0015074">
    <property type="term" value="P:DNA integration"/>
    <property type="evidence" value="ECO:0007669"/>
    <property type="project" value="InterPro"/>
</dbReference>
<gene>
    <name evidence="3" type="ORF">CIK62_13610</name>
</gene>
<dbReference type="Pfam" id="PF01527">
    <property type="entry name" value="HTH_Tnp_1"/>
    <property type="match status" value="1"/>
</dbReference>
<comment type="caution">
    <text evidence="3">The sequence shown here is derived from an EMBL/GenBank/DDBJ whole genome shotgun (WGS) entry which is preliminary data.</text>
</comment>
<comment type="function">
    <text evidence="1">Involved in the transposition of the insertion sequence.</text>
</comment>
<dbReference type="RefSeq" id="WP_096160845.1">
    <property type="nucleotide sequence ID" value="NZ_JABUYC010000020.1"/>
</dbReference>